<sequence>MSQSTSDPIRGELARNQQTTHDWSLSRYDVVLILIPAVFLLAALFGSLGSIPLNLALFGAALIGAAAVIDGVFWNPPMSQ</sequence>
<keyword evidence="3" id="KW-1185">Reference proteome</keyword>
<dbReference type="Proteomes" id="UP000663586">
    <property type="component" value="Chromosome"/>
</dbReference>
<evidence type="ECO:0000256" key="1">
    <source>
        <dbReference type="SAM" id="Phobius"/>
    </source>
</evidence>
<dbReference type="Pfam" id="PF26047">
    <property type="entry name" value="DUF8015"/>
    <property type="match status" value="1"/>
</dbReference>
<organism evidence="2 3">
    <name type="scientific">Natranaeroarchaeum sulfidigenes</name>
    <dbReference type="NCBI Taxonomy" id="2784880"/>
    <lineage>
        <taxon>Archaea</taxon>
        <taxon>Methanobacteriati</taxon>
        <taxon>Methanobacteriota</taxon>
        <taxon>Stenosarchaea group</taxon>
        <taxon>Halobacteria</taxon>
        <taxon>Halobacteriales</taxon>
        <taxon>Natronoarchaeaceae</taxon>
        <taxon>Natranaeroarchaeum</taxon>
    </lineage>
</organism>
<keyword evidence="1" id="KW-0472">Membrane</keyword>
<accession>A0A897MWB7</accession>
<dbReference type="EMBL" id="CP064786">
    <property type="protein sequence ID" value="QSG02595.1"/>
    <property type="molecule type" value="Genomic_DNA"/>
</dbReference>
<keyword evidence="1" id="KW-0812">Transmembrane</keyword>
<reference evidence="2" key="1">
    <citation type="submission" date="2020-11" db="EMBL/GenBank/DDBJ databases">
        <title>Carbohydrate-dependent, anaerobic sulfur respiration: A novel catabolism in halophilic archaea.</title>
        <authorList>
            <person name="Sorokin D.Y."/>
            <person name="Messina E."/>
            <person name="Smedile F."/>
            <person name="La Cono V."/>
            <person name="Hallsworth J.E."/>
            <person name="Yakimov M.M."/>
        </authorList>
    </citation>
    <scope>NUCLEOTIDE SEQUENCE</scope>
    <source>
        <strain evidence="2">AArc-S</strain>
    </source>
</reference>
<evidence type="ECO:0000313" key="3">
    <source>
        <dbReference type="Proteomes" id="UP000663586"/>
    </source>
</evidence>
<dbReference type="RefSeq" id="WP_238479740.1">
    <property type="nucleotide sequence ID" value="NZ_CP064786.1"/>
</dbReference>
<dbReference type="InterPro" id="IPR058328">
    <property type="entry name" value="DUF8015"/>
</dbReference>
<evidence type="ECO:0000313" key="2">
    <source>
        <dbReference type="EMBL" id="QSG02595.1"/>
    </source>
</evidence>
<dbReference type="GeneID" id="70684763"/>
<dbReference type="AlphaFoldDB" id="A0A897MWB7"/>
<feature type="transmembrane region" description="Helical" evidence="1">
    <location>
        <begin position="30"/>
        <end position="48"/>
    </location>
</feature>
<feature type="transmembrane region" description="Helical" evidence="1">
    <location>
        <begin position="55"/>
        <end position="74"/>
    </location>
</feature>
<protein>
    <submittedName>
        <fullName evidence="2">Putative membrane protein</fullName>
    </submittedName>
</protein>
<proteinExistence type="predicted"/>
<gene>
    <name evidence="2" type="ORF">AArcS_1380</name>
</gene>
<name>A0A897MWB7_9EURY</name>
<keyword evidence="1" id="KW-1133">Transmembrane helix</keyword>
<dbReference type="KEGG" id="hara:AArcS_1380"/>